<feature type="non-terminal residue" evidence="1">
    <location>
        <position position="1"/>
    </location>
</feature>
<name>A0AC60P787_IXOPE</name>
<sequence length="217" mass="23844">VNDGNNPNPPGGGGLGALYPPGRIPKIVITIPPDPSCECDQGLNEELGDPVAHPDRKCSGALNESVHRPPRRRCSRCVCLPGYVRNRRWECIAEADCNHCKRRSNEYYVACGSPCVKYCSKPIQKYCSLGCRSGCVCAEGYIRSSRNGPCVPIHECPPKCGRNQEYTRCVTGCEPVCGEKPSPACYKGCLRDGCKCKPGFKLREIPEQLDEFECLKC</sequence>
<evidence type="ECO:0000313" key="1">
    <source>
        <dbReference type="EMBL" id="KAG0415256.1"/>
    </source>
</evidence>
<dbReference type="EMBL" id="JABSTQ010011093">
    <property type="protein sequence ID" value="KAG0415256.1"/>
    <property type="molecule type" value="Genomic_DNA"/>
</dbReference>
<comment type="caution">
    <text evidence="1">The sequence shown here is derived from an EMBL/GenBank/DDBJ whole genome shotgun (WGS) entry which is preliminary data.</text>
</comment>
<reference evidence="1 2" key="1">
    <citation type="journal article" date="2020" name="Cell">
        <title>Large-Scale Comparative Analyses of Tick Genomes Elucidate Their Genetic Diversity and Vector Capacities.</title>
        <authorList>
            <consortium name="Tick Genome and Microbiome Consortium (TIGMIC)"/>
            <person name="Jia N."/>
            <person name="Wang J."/>
            <person name="Shi W."/>
            <person name="Du L."/>
            <person name="Sun Y."/>
            <person name="Zhan W."/>
            <person name="Jiang J.F."/>
            <person name="Wang Q."/>
            <person name="Zhang B."/>
            <person name="Ji P."/>
            <person name="Bell-Sakyi L."/>
            <person name="Cui X.M."/>
            <person name="Yuan T.T."/>
            <person name="Jiang B.G."/>
            <person name="Yang W.F."/>
            <person name="Lam T.T."/>
            <person name="Chang Q.C."/>
            <person name="Ding S.J."/>
            <person name="Wang X.J."/>
            <person name="Zhu J.G."/>
            <person name="Ruan X.D."/>
            <person name="Zhao L."/>
            <person name="Wei J.T."/>
            <person name="Ye R.Z."/>
            <person name="Que T.C."/>
            <person name="Du C.H."/>
            <person name="Zhou Y.H."/>
            <person name="Cheng J.X."/>
            <person name="Dai P.F."/>
            <person name="Guo W.B."/>
            <person name="Han X.H."/>
            <person name="Huang E.J."/>
            <person name="Li L.F."/>
            <person name="Wei W."/>
            <person name="Gao Y.C."/>
            <person name="Liu J.Z."/>
            <person name="Shao H.Z."/>
            <person name="Wang X."/>
            <person name="Wang C.C."/>
            <person name="Yang T.C."/>
            <person name="Huo Q.B."/>
            <person name="Li W."/>
            <person name="Chen H.Y."/>
            <person name="Chen S.E."/>
            <person name="Zhou L.G."/>
            <person name="Ni X.B."/>
            <person name="Tian J.H."/>
            <person name="Sheng Y."/>
            <person name="Liu T."/>
            <person name="Pan Y.S."/>
            <person name="Xia L.Y."/>
            <person name="Li J."/>
            <person name="Zhao F."/>
            <person name="Cao W.C."/>
        </authorList>
    </citation>
    <scope>NUCLEOTIDE SEQUENCE [LARGE SCALE GENOMIC DNA]</scope>
    <source>
        <strain evidence="1">Iper-2018</strain>
    </source>
</reference>
<gene>
    <name evidence="1" type="ORF">HPB47_007589</name>
</gene>
<dbReference type="Proteomes" id="UP000805193">
    <property type="component" value="Unassembled WGS sequence"/>
</dbReference>
<accession>A0AC60P787</accession>
<proteinExistence type="predicted"/>
<keyword evidence="2" id="KW-1185">Reference proteome</keyword>
<evidence type="ECO:0000313" key="2">
    <source>
        <dbReference type="Proteomes" id="UP000805193"/>
    </source>
</evidence>
<organism evidence="1 2">
    <name type="scientific">Ixodes persulcatus</name>
    <name type="common">Taiga tick</name>
    <dbReference type="NCBI Taxonomy" id="34615"/>
    <lineage>
        <taxon>Eukaryota</taxon>
        <taxon>Metazoa</taxon>
        <taxon>Ecdysozoa</taxon>
        <taxon>Arthropoda</taxon>
        <taxon>Chelicerata</taxon>
        <taxon>Arachnida</taxon>
        <taxon>Acari</taxon>
        <taxon>Parasitiformes</taxon>
        <taxon>Ixodida</taxon>
        <taxon>Ixodoidea</taxon>
        <taxon>Ixodidae</taxon>
        <taxon>Ixodinae</taxon>
        <taxon>Ixodes</taxon>
    </lineage>
</organism>
<protein>
    <submittedName>
        <fullName evidence="1">Uncharacterized protein</fullName>
    </submittedName>
</protein>